<evidence type="ECO:0000313" key="2">
    <source>
        <dbReference type="EMBL" id="SVD83335.1"/>
    </source>
</evidence>
<evidence type="ECO:0000259" key="1">
    <source>
        <dbReference type="Pfam" id="PF05726"/>
    </source>
</evidence>
<accession>A0A382YKI5</accession>
<dbReference type="Gene3D" id="2.60.120.10">
    <property type="entry name" value="Jelly Rolls"/>
    <property type="match status" value="1"/>
</dbReference>
<dbReference type="InterPro" id="IPR008778">
    <property type="entry name" value="Pirin_C_dom"/>
</dbReference>
<dbReference type="InterPro" id="IPR014710">
    <property type="entry name" value="RmlC-like_jellyroll"/>
</dbReference>
<reference evidence="2" key="1">
    <citation type="submission" date="2018-05" db="EMBL/GenBank/DDBJ databases">
        <authorList>
            <person name="Lanie J.A."/>
            <person name="Ng W.-L."/>
            <person name="Kazmierczak K.M."/>
            <person name="Andrzejewski T.M."/>
            <person name="Davidsen T.M."/>
            <person name="Wayne K.J."/>
            <person name="Tettelin H."/>
            <person name="Glass J.I."/>
            <person name="Rusch D."/>
            <person name="Podicherti R."/>
            <person name="Tsui H.-C.T."/>
            <person name="Winkler M.E."/>
        </authorList>
    </citation>
    <scope>NUCLEOTIDE SEQUENCE</scope>
</reference>
<dbReference type="EMBL" id="UINC01176279">
    <property type="protein sequence ID" value="SVD83335.1"/>
    <property type="molecule type" value="Genomic_DNA"/>
</dbReference>
<protein>
    <recommendedName>
        <fullName evidence="1">Pirin C-terminal domain-containing protein</fullName>
    </recommendedName>
</protein>
<sequence length="35" mass="3790">GEPLNEPVARGGPFVMNTRAEVIQAFEDYQNGILG</sequence>
<feature type="non-terminal residue" evidence="2">
    <location>
        <position position="1"/>
    </location>
</feature>
<gene>
    <name evidence="2" type="ORF">METZ01_LOCUS436189</name>
</gene>
<proteinExistence type="predicted"/>
<dbReference type="AlphaFoldDB" id="A0A382YKI5"/>
<dbReference type="SUPFAM" id="SSF51182">
    <property type="entry name" value="RmlC-like cupins"/>
    <property type="match status" value="1"/>
</dbReference>
<feature type="domain" description="Pirin C-terminal" evidence="1">
    <location>
        <begin position="1"/>
        <end position="33"/>
    </location>
</feature>
<name>A0A382YKI5_9ZZZZ</name>
<organism evidence="2">
    <name type="scientific">marine metagenome</name>
    <dbReference type="NCBI Taxonomy" id="408172"/>
    <lineage>
        <taxon>unclassified sequences</taxon>
        <taxon>metagenomes</taxon>
        <taxon>ecological metagenomes</taxon>
    </lineage>
</organism>
<dbReference type="Pfam" id="PF05726">
    <property type="entry name" value="Pirin_C"/>
    <property type="match status" value="1"/>
</dbReference>
<dbReference type="InterPro" id="IPR011051">
    <property type="entry name" value="RmlC_Cupin_sf"/>
</dbReference>